<organism evidence="1">
    <name type="scientific">marine sediment metagenome</name>
    <dbReference type="NCBI Taxonomy" id="412755"/>
    <lineage>
        <taxon>unclassified sequences</taxon>
        <taxon>metagenomes</taxon>
        <taxon>ecological metagenomes</taxon>
    </lineage>
</organism>
<dbReference type="EMBL" id="BARU01032507">
    <property type="protein sequence ID" value="GAH71870.1"/>
    <property type="molecule type" value="Genomic_DNA"/>
</dbReference>
<gene>
    <name evidence="1" type="ORF">S03H2_51258</name>
</gene>
<evidence type="ECO:0000313" key="1">
    <source>
        <dbReference type="EMBL" id="GAH71870.1"/>
    </source>
</evidence>
<sequence>MFPTQTEAPPSRISLLTAVMLVALALSTAGAWLVQETLGAAARRGAQIVADMARRGLSHYWGGRSDVRWYLVTDANGRPHGWRLTTRKADGDYYAGQDILRTAQGAHQSQWQLADDASEGRYASGTGLLRGQHPNVTIALTHNRVEVVTRFGASGLGPRPDNYIPEGAFPVVLLLTAAGGRPAKFKMIIDQVAVIGGQVHFITLVVTPQGADRVRASFTVLGKKPETTIYHLGADGGIEA</sequence>
<name>X1IRK0_9ZZZZ</name>
<protein>
    <submittedName>
        <fullName evidence="1">Uncharacterized protein</fullName>
    </submittedName>
</protein>
<accession>X1IRK0</accession>
<feature type="non-terminal residue" evidence="1">
    <location>
        <position position="240"/>
    </location>
</feature>
<dbReference type="AlphaFoldDB" id="X1IRK0"/>
<comment type="caution">
    <text evidence="1">The sequence shown here is derived from an EMBL/GenBank/DDBJ whole genome shotgun (WGS) entry which is preliminary data.</text>
</comment>
<proteinExistence type="predicted"/>
<reference evidence="1" key="1">
    <citation type="journal article" date="2014" name="Front. Microbiol.">
        <title>High frequency of phylogenetically diverse reductive dehalogenase-homologous genes in deep subseafloor sedimentary metagenomes.</title>
        <authorList>
            <person name="Kawai M."/>
            <person name="Futagami T."/>
            <person name="Toyoda A."/>
            <person name="Takaki Y."/>
            <person name="Nishi S."/>
            <person name="Hori S."/>
            <person name="Arai W."/>
            <person name="Tsubouchi T."/>
            <person name="Morono Y."/>
            <person name="Uchiyama I."/>
            <person name="Ito T."/>
            <person name="Fujiyama A."/>
            <person name="Inagaki F."/>
            <person name="Takami H."/>
        </authorList>
    </citation>
    <scope>NUCLEOTIDE SEQUENCE</scope>
    <source>
        <strain evidence="1">Expedition CK06-06</strain>
    </source>
</reference>